<reference evidence="2 3" key="1">
    <citation type="submission" date="2019-02" db="EMBL/GenBank/DDBJ databases">
        <title>Deep-cultivation of Planctomycetes and their phenomic and genomic characterization uncovers novel biology.</title>
        <authorList>
            <person name="Wiegand S."/>
            <person name="Jogler M."/>
            <person name="Boedeker C."/>
            <person name="Pinto D."/>
            <person name="Vollmers J."/>
            <person name="Rivas-Marin E."/>
            <person name="Kohn T."/>
            <person name="Peeters S.H."/>
            <person name="Heuer A."/>
            <person name="Rast P."/>
            <person name="Oberbeckmann S."/>
            <person name="Bunk B."/>
            <person name="Jeske O."/>
            <person name="Meyerdierks A."/>
            <person name="Storesund J.E."/>
            <person name="Kallscheuer N."/>
            <person name="Luecker S."/>
            <person name="Lage O.M."/>
            <person name="Pohl T."/>
            <person name="Merkel B.J."/>
            <person name="Hornburger P."/>
            <person name="Mueller R.-W."/>
            <person name="Bruemmer F."/>
            <person name="Labrenz M."/>
            <person name="Spormann A.M."/>
            <person name="Op den Camp H."/>
            <person name="Overmann J."/>
            <person name="Amann R."/>
            <person name="Jetten M.S.M."/>
            <person name="Mascher T."/>
            <person name="Medema M.H."/>
            <person name="Devos D.P."/>
            <person name="Kaster A.-K."/>
            <person name="Ovreas L."/>
            <person name="Rohde M."/>
            <person name="Galperin M.Y."/>
            <person name="Jogler C."/>
        </authorList>
    </citation>
    <scope>NUCLEOTIDE SEQUENCE [LARGE SCALE GENOMIC DNA]</scope>
    <source>
        <strain evidence="2 3">I41</strain>
    </source>
</reference>
<dbReference type="PANTHER" id="PTHR14359">
    <property type="entry name" value="HOMO-OLIGOMERIC FLAVIN CONTAINING CYS DECARBOXYLASE FAMILY"/>
    <property type="match status" value="1"/>
</dbReference>
<gene>
    <name evidence="2" type="ORF">I41_18980</name>
</gene>
<dbReference type="PANTHER" id="PTHR14359:SF6">
    <property type="entry name" value="PHOSPHOPANTOTHENOYLCYSTEINE DECARBOXYLASE"/>
    <property type="match status" value="1"/>
</dbReference>
<keyword evidence="3" id="KW-1185">Reference proteome</keyword>
<evidence type="ECO:0000313" key="2">
    <source>
        <dbReference type="EMBL" id="QDT72716.1"/>
    </source>
</evidence>
<accession>A0A517TWH2</accession>
<dbReference type="GO" id="GO:0071513">
    <property type="term" value="C:phosphopantothenoylcysteine decarboxylase complex"/>
    <property type="evidence" value="ECO:0007669"/>
    <property type="project" value="TreeGrafter"/>
</dbReference>
<organism evidence="2 3">
    <name type="scientific">Lacipirellula limnantheis</name>
    <dbReference type="NCBI Taxonomy" id="2528024"/>
    <lineage>
        <taxon>Bacteria</taxon>
        <taxon>Pseudomonadati</taxon>
        <taxon>Planctomycetota</taxon>
        <taxon>Planctomycetia</taxon>
        <taxon>Pirellulales</taxon>
        <taxon>Lacipirellulaceae</taxon>
        <taxon>Lacipirellula</taxon>
    </lineage>
</organism>
<dbReference type="GO" id="GO:0015937">
    <property type="term" value="P:coenzyme A biosynthetic process"/>
    <property type="evidence" value="ECO:0007669"/>
    <property type="project" value="TreeGrafter"/>
</dbReference>
<evidence type="ECO:0000313" key="3">
    <source>
        <dbReference type="Proteomes" id="UP000317909"/>
    </source>
</evidence>
<protein>
    <submittedName>
        <fullName evidence="2">Phosphopantothenoylcysteine decarboxylase</fullName>
    </submittedName>
</protein>
<proteinExistence type="predicted"/>
<dbReference type="InterPro" id="IPR036551">
    <property type="entry name" value="Flavin_trans-like"/>
</dbReference>
<dbReference type="InterPro" id="IPR003382">
    <property type="entry name" value="Flavoprotein"/>
</dbReference>
<dbReference type="GO" id="GO:0010181">
    <property type="term" value="F:FMN binding"/>
    <property type="evidence" value="ECO:0007669"/>
    <property type="project" value="TreeGrafter"/>
</dbReference>
<sequence>MTCAAPRLAKIRAAMSASREILVGVTGGIAAYKTAALVSDLVQSGVGVTVVMTRCAEKFVGAATFRALTGRQVATRSFPRDEHPLGPHIQLARQAELLCIAPTTANFLAKAAHGMADDLLSTLLLSFTGPVVLAPAMNKEMWTKPAVQRNVAQLRQDGYHFVGPADGWQSCRERGVGRMAEPAEIAAAIRALLDKGK</sequence>
<name>A0A517TWH2_9BACT</name>
<dbReference type="AlphaFoldDB" id="A0A517TWH2"/>
<dbReference type="KEGG" id="llh:I41_18980"/>
<dbReference type="Proteomes" id="UP000317909">
    <property type="component" value="Chromosome"/>
</dbReference>
<dbReference type="SUPFAM" id="SSF52507">
    <property type="entry name" value="Homo-oligomeric flavin-containing Cys decarboxylases, HFCD"/>
    <property type="match status" value="1"/>
</dbReference>
<feature type="domain" description="Flavoprotein" evidence="1">
    <location>
        <begin position="20"/>
        <end position="191"/>
    </location>
</feature>
<evidence type="ECO:0000259" key="1">
    <source>
        <dbReference type="Pfam" id="PF02441"/>
    </source>
</evidence>
<dbReference type="GO" id="GO:0004633">
    <property type="term" value="F:phosphopantothenoylcysteine decarboxylase activity"/>
    <property type="evidence" value="ECO:0007669"/>
    <property type="project" value="TreeGrafter"/>
</dbReference>
<dbReference type="EMBL" id="CP036339">
    <property type="protein sequence ID" value="QDT72716.1"/>
    <property type="molecule type" value="Genomic_DNA"/>
</dbReference>
<dbReference type="Gene3D" id="3.40.50.1950">
    <property type="entry name" value="Flavin prenyltransferase-like"/>
    <property type="match status" value="1"/>
</dbReference>
<dbReference type="Pfam" id="PF02441">
    <property type="entry name" value="Flavoprotein"/>
    <property type="match status" value="1"/>
</dbReference>